<evidence type="ECO:0000256" key="1">
    <source>
        <dbReference type="SAM" id="MobiDB-lite"/>
    </source>
</evidence>
<name>A0A0C3PYG8_PISTI</name>
<gene>
    <name evidence="2" type="ORF">M404DRAFT_182077</name>
</gene>
<dbReference type="EMBL" id="KN831944">
    <property type="protein sequence ID" value="KIO14696.1"/>
    <property type="molecule type" value="Genomic_DNA"/>
</dbReference>
<dbReference type="Proteomes" id="UP000054217">
    <property type="component" value="Unassembled WGS sequence"/>
</dbReference>
<feature type="compositionally biased region" description="Basic residues" evidence="1">
    <location>
        <begin position="149"/>
        <end position="183"/>
    </location>
</feature>
<organism evidence="2 3">
    <name type="scientific">Pisolithus tinctorius Marx 270</name>
    <dbReference type="NCBI Taxonomy" id="870435"/>
    <lineage>
        <taxon>Eukaryota</taxon>
        <taxon>Fungi</taxon>
        <taxon>Dikarya</taxon>
        <taxon>Basidiomycota</taxon>
        <taxon>Agaricomycotina</taxon>
        <taxon>Agaricomycetes</taxon>
        <taxon>Agaricomycetidae</taxon>
        <taxon>Boletales</taxon>
        <taxon>Sclerodermatineae</taxon>
        <taxon>Pisolithaceae</taxon>
        <taxon>Pisolithus</taxon>
    </lineage>
</organism>
<keyword evidence="3" id="KW-1185">Reference proteome</keyword>
<dbReference type="HOGENOM" id="CLU_1627747_0_0_1"/>
<sequence length="183" mass="20553">MGSSPARSLSPTAAPSRSMFNAPSRVPAQTSIVSTQSLPTLQLEPAVPNLPAIPSHRSSAERSRSSLHAQPQSRWPHTQSESPSRRRSHSRLQTRTGLYMHLKDDFIPVQSYTRSSMRYHPRRRSYSYSTNSSLPSSSSLSSSSSSSRSHSRSHSRKAHSHARFKPKRSRSHSRAPRRSRRAR</sequence>
<feature type="region of interest" description="Disordered" evidence="1">
    <location>
        <begin position="1"/>
        <end position="101"/>
    </location>
</feature>
<feature type="region of interest" description="Disordered" evidence="1">
    <location>
        <begin position="118"/>
        <end position="183"/>
    </location>
</feature>
<proteinExistence type="predicted"/>
<evidence type="ECO:0000313" key="3">
    <source>
        <dbReference type="Proteomes" id="UP000054217"/>
    </source>
</evidence>
<feature type="compositionally biased region" description="Polar residues" evidence="1">
    <location>
        <begin position="1"/>
        <end position="40"/>
    </location>
</feature>
<dbReference type="InParanoid" id="A0A0C3PYG8"/>
<dbReference type="AlphaFoldDB" id="A0A0C3PYG8"/>
<feature type="compositionally biased region" description="Polar residues" evidence="1">
    <location>
        <begin position="67"/>
        <end position="79"/>
    </location>
</feature>
<reference evidence="2 3" key="1">
    <citation type="submission" date="2014-04" db="EMBL/GenBank/DDBJ databases">
        <authorList>
            <consortium name="DOE Joint Genome Institute"/>
            <person name="Kuo A."/>
            <person name="Kohler A."/>
            <person name="Costa M.D."/>
            <person name="Nagy L.G."/>
            <person name="Floudas D."/>
            <person name="Copeland A."/>
            <person name="Barry K.W."/>
            <person name="Cichocki N."/>
            <person name="Veneault-Fourrey C."/>
            <person name="LaButti K."/>
            <person name="Lindquist E.A."/>
            <person name="Lipzen A."/>
            <person name="Lundell T."/>
            <person name="Morin E."/>
            <person name="Murat C."/>
            <person name="Sun H."/>
            <person name="Tunlid A."/>
            <person name="Henrissat B."/>
            <person name="Grigoriev I.V."/>
            <person name="Hibbett D.S."/>
            <person name="Martin F."/>
            <person name="Nordberg H.P."/>
            <person name="Cantor M.N."/>
            <person name="Hua S.X."/>
        </authorList>
    </citation>
    <scope>NUCLEOTIDE SEQUENCE [LARGE SCALE GENOMIC DNA]</scope>
    <source>
        <strain evidence="2 3">Marx 270</strain>
    </source>
</reference>
<feature type="compositionally biased region" description="Low complexity" evidence="1">
    <location>
        <begin position="126"/>
        <end position="148"/>
    </location>
</feature>
<evidence type="ECO:0000313" key="2">
    <source>
        <dbReference type="EMBL" id="KIO14696.1"/>
    </source>
</evidence>
<accession>A0A0C3PYG8</accession>
<reference evidence="3" key="2">
    <citation type="submission" date="2015-01" db="EMBL/GenBank/DDBJ databases">
        <title>Evolutionary Origins and Diversification of the Mycorrhizal Mutualists.</title>
        <authorList>
            <consortium name="DOE Joint Genome Institute"/>
            <consortium name="Mycorrhizal Genomics Consortium"/>
            <person name="Kohler A."/>
            <person name="Kuo A."/>
            <person name="Nagy L.G."/>
            <person name="Floudas D."/>
            <person name="Copeland A."/>
            <person name="Barry K.W."/>
            <person name="Cichocki N."/>
            <person name="Veneault-Fourrey C."/>
            <person name="LaButti K."/>
            <person name="Lindquist E.A."/>
            <person name="Lipzen A."/>
            <person name="Lundell T."/>
            <person name="Morin E."/>
            <person name="Murat C."/>
            <person name="Riley R."/>
            <person name="Ohm R."/>
            <person name="Sun H."/>
            <person name="Tunlid A."/>
            <person name="Henrissat B."/>
            <person name="Grigoriev I.V."/>
            <person name="Hibbett D.S."/>
            <person name="Martin F."/>
        </authorList>
    </citation>
    <scope>NUCLEOTIDE SEQUENCE [LARGE SCALE GENOMIC DNA]</scope>
    <source>
        <strain evidence="3">Marx 270</strain>
    </source>
</reference>
<protein>
    <submittedName>
        <fullName evidence="2">Uncharacterized protein</fullName>
    </submittedName>
</protein>